<proteinExistence type="inferred from homology"/>
<evidence type="ECO:0000313" key="4">
    <source>
        <dbReference type="Proteomes" id="UP000185783"/>
    </source>
</evidence>
<dbReference type="Gene3D" id="2.40.50.100">
    <property type="match status" value="1"/>
</dbReference>
<dbReference type="GO" id="GO:1990281">
    <property type="term" value="C:efflux pump complex"/>
    <property type="evidence" value="ECO:0007669"/>
    <property type="project" value="TreeGrafter"/>
</dbReference>
<gene>
    <name evidence="3" type="ORF">A3843_11630</name>
</gene>
<dbReference type="GO" id="GO:0015562">
    <property type="term" value="F:efflux transmembrane transporter activity"/>
    <property type="evidence" value="ECO:0007669"/>
    <property type="project" value="TreeGrafter"/>
</dbReference>
<dbReference type="InterPro" id="IPR006143">
    <property type="entry name" value="RND_pump_MFP"/>
</dbReference>
<name>A0A1U7JGC2_9HYPH</name>
<dbReference type="PANTHER" id="PTHR30469">
    <property type="entry name" value="MULTIDRUG RESISTANCE PROTEIN MDTA"/>
    <property type="match status" value="1"/>
</dbReference>
<dbReference type="AlphaFoldDB" id="A0A1U7JGC2"/>
<dbReference type="NCBIfam" id="TIGR01730">
    <property type="entry name" value="RND_mfp"/>
    <property type="match status" value="1"/>
</dbReference>
<dbReference type="Proteomes" id="UP000185783">
    <property type="component" value="Unassembled WGS sequence"/>
</dbReference>
<organism evidence="3 4">
    <name type="scientific">Pseudovibrio exalbescens</name>
    <dbReference type="NCBI Taxonomy" id="197461"/>
    <lineage>
        <taxon>Bacteria</taxon>
        <taxon>Pseudomonadati</taxon>
        <taxon>Pseudomonadota</taxon>
        <taxon>Alphaproteobacteria</taxon>
        <taxon>Hyphomicrobiales</taxon>
        <taxon>Stappiaceae</taxon>
        <taxon>Pseudovibrio</taxon>
    </lineage>
</organism>
<dbReference type="RefSeq" id="WP_028481513.1">
    <property type="nucleotide sequence ID" value="NZ_LVVZ01000018.1"/>
</dbReference>
<sequence>MVRRVLWFVAALLVLGGVLAYLVVQEDTADVSSSTEQVEVLQPVSVIEAAVGPHQGYVSVFAEVKPRWSVELKARISGTVRKVSLDALAGKRVREGMELVRLDATPYEAELANAQYELANAEFTLMQKQNKSRIAANDWRASRPTEQPPEMAIHLPEVEVAERAVEAAQQRVASARYDVNSTVIAAPFSGIITSRSVSIGQSVSVGDTLFELLDDSQLDIHVSLDSRQWNLLDKRWSRASASILDEEGAAIGTATVQRGGGFLDRESRRYQLFLEVDDTGGSRALPGQFVTVALPGKVIDNTIRIPESALTPNGFVWHVDAGNVLRRFEARALFRNDGDVVIQPPDALSEMGALRVLVMPMAGYLPGQKVEPRVEEVQQ</sequence>
<dbReference type="Gene3D" id="1.10.287.470">
    <property type="entry name" value="Helix hairpin bin"/>
    <property type="match status" value="1"/>
</dbReference>
<evidence type="ECO:0000256" key="1">
    <source>
        <dbReference type="ARBA" id="ARBA00009477"/>
    </source>
</evidence>
<evidence type="ECO:0000313" key="3">
    <source>
        <dbReference type="EMBL" id="OKL43767.1"/>
    </source>
</evidence>
<reference evidence="3 4" key="1">
    <citation type="submission" date="2016-03" db="EMBL/GenBank/DDBJ databases">
        <title>Genome sequence of Nesiotobacter sp. nov., a moderately halophilic alphaproteobacterium isolated from the Yellow Sea, China.</title>
        <authorList>
            <person name="Zhang G."/>
            <person name="Zhang R."/>
        </authorList>
    </citation>
    <scope>NUCLEOTIDE SEQUENCE [LARGE SCALE GENOMIC DNA]</scope>
    <source>
        <strain evidence="3 4">WB1-6</strain>
    </source>
</reference>
<evidence type="ECO:0000259" key="2">
    <source>
        <dbReference type="Pfam" id="PF25917"/>
    </source>
</evidence>
<comment type="caution">
    <text evidence="3">The sequence shown here is derived from an EMBL/GenBank/DDBJ whole genome shotgun (WGS) entry which is preliminary data.</text>
</comment>
<dbReference type="InterPro" id="IPR058625">
    <property type="entry name" value="MdtA-like_BSH"/>
</dbReference>
<keyword evidence="4" id="KW-1185">Reference proteome</keyword>
<dbReference type="SUPFAM" id="SSF111369">
    <property type="entry name" value="HlyD-like secretion proteins"/>
    <property type="match status" value="1"/>
</dbReference>
<dbReference type="Gene3D" id="2.40.30.170">
    <property type="match status" value="1"/>
</dbReference>
<comment type="similarity">
    <text evidence="1">Belongs to the membrane fusion protein (MFP) (TC 8.A.1) family.</text>
</comment>
<dbReference type="STRING" id="197461.A3843_11630"/>
<accession>A0A1U7JGC2</accession>
<dbReference type="Pfam" id="PF25917">
    <property type="entry name" value="BSH_RND"/>
    <property type="match status" value="1"/>
</dbReference>
<protein>
    <submittedName>
        <fullName evidence="3">Efflux transporter periplasmic adaptor subunit</fullName>
    </submittedName>
</protein>
<feature type="domain" description="Multidrug resistance protein MdtA-like barrel-sandwich hybrid" evidence="2">
    <location>
        <begin position="70"/>
        <end position="212"/>
    </location>
</feature>
<dbReference type="EMBL" id="LVVZ01000018">
    <property type="protein sequence ID" value="OKL43767.1"/>
    <property type="molecule type" value="Genomic_DNA"/>
</dbReference>